<evidence type="ECO:0000313" key="2">
    <source>
        <dbReference type="EMBL" id="GEC11320.1"/>
    </source>
</evidence>
<sequence length="390" mass="41489">MQESTNQKSELPSQQEEVLGAVDPNATNPDQGADETLSDMLKDQNVDAEQFATAFLKKVIRLRGVKIDRDHFLTAELHKKGYSRDQIDRAVSTNPAAAGIGPKLLDEIASESIDFETRKSTALSFASGLPGGLFMFGTIPADITQFYIHAFRVMQKIAYTYGWQSFLDDVEHIDDETLGKLAGFLGVMMGVSGASTTVGRFAAQVAGPAIQKNIAKQALTKTAWYGPMKQTLKLIGVNVTKQSFAKSVSKIVPVVGGVVSGGLTFVTLKVQSNRLKQHLRELPPPLVDAAEYLAALQDLDKAETENGLSATLSSAGASIRDKAHKVSDSVRDSNLVKGGLSGASAGVSKAKNLGSSLAGAASGRLGGKKRAERQQALPAAPTDEQQETDD</sequence>
<dbReference type="Proteomes" id="UP000316242">
    <property type="component" value="Unassembled WGS sequence"/>
</dbReference>
<reference evidence="2 3" key="1">
    <citation type="submission" date="2019-06" db="EMBL/GenBank/DDBJ databases">
        <title>Whole genome shotgun sequence of Glutamicibacter nicotianae NBRC 14234.</title>
        <authorList>
            <person name="Hosoyama A."/>
            <person name="Uohara A."/>
            <person name="Ohji S."/>
            <person name="Ichikawa N."/>
        </authorList>
    </citation>
    <scope>NUCLEOTIDE SEQUENCE [LARGE SCALE GENOMIC DNA]</scope>
    <source>
        <strain evidence="2 3">NBRC 14234</strain>
    </source>
</reference>
<dbReference type="RefSeq" id="WP_141355758.1">
    <property type="nucleotide sequence ID" value="NZ_BAAAWM010000001.1"/>
</dbReference>
<feature type="compositionally biased region" description="Polar residues" evidence="1">
    <location>
        <begin position="1"/>
        <end position="16"/>
    </location>
</feature>
<feature type="region of interest" description="Disordered" evidence="1">
    <location>
        <begin position="1"/>
        <end position="36"/>
    </location>
</feature>
<evidence type="ECO:0008006" key="4">
    <source>
        <dbReference type="Google" id="ProtNLM"/>
    </source>
</evidence>
<keyword evidence="3" id="KW-1185">Reference proteome</keyword>
<name>A0ABQ0RHM3_GLUNI</name>
<proteinExistence type="predicted"/>
<feature type="region of interest" description="Disordered" evidence="1">
    <location>
        <begin position="358"/>
        <end position="390"/>
    </location>
</feature>
<dbReference type="EMBL" id="BJNE01000001">
    <property type="protein sequence ID" value="GEC11320.1"/>
    <property type="molecule type" value="Genomic_DNA"/>
</dbReference>
<evidence type="ECO:0000313" key="3">
    <source>
        <dbReference type="Proteomes" id="UP000316242"/>
    </source>
</evidence>
<organism evidence="2 3">
    <name type="scientific">Glutamicibacter nicotianae</name>
    <name type="common">Arthrobacter nicotianae</name>
    <dbReference type="NCBI Taxonomy" id="37929"/>
    <lineage>
        <taxon>Bacteria</taxon>
        <taxon>Bacillati</taxon>
        <taxon>Actinomycetota</taxon>
        <taxon>Actinomycetes</taxon>
        <taxon>Micrococcales</taxon>
        <taxon>Micrococcaceae</taxon>
        <taxon>Glutamicibacter</taxon>
    </lineage>
</organism>
<evidence type="ECO:0000256" key="1">
    <source>
        <dbReference type="SAM" id="MobiDB-lite"/>
    </source>
</evidence>
<gene>
    <name evidence="2" type="ORF">ANI01nite_05230</name>
</gene>
<comment type="caution">
    <text evidence="2">The sequence shown here is derived from an EMBL/GenBank/DDBJ whole genome shotgun (WGS) entry which is preliminary data.</text>
</comment>
<protein>
    <recommendedName>
        <fullName evidence="4">EcsC family protein</fullName>
    </recommendedName>
</protein>
<accession>A0ABQ0RHM3</accession>